<reference evidence="2" key="1">
    <citation type="journal article" date="2023" name="Mol. Phylogenet. Evol.">
        <title>Genome-scale phylogeny and comparative genomics of the fungal order Sordariales.</title>
        <authorList>
            <person name="Hensen N."/>
            <person name="Bonometti L."/>
            <person name="Westerberg I."/>
            <person name="Brannstrom I.O."/>
            <person name="Guillou S."/>
            <person name="Cros-Aarteil S."/>
            <person name="Calhoun S."/>
            <person name="Haridas S."/>
            <person name="Kuo A."/>
            <person name="Mondo S."/>
            <person name="Pangilinan J."/>
            <person name="Riley R."/>
            <person name="LaButti K."/>
            <person name="Andreopoulos B."/>
            <person name="Lipzen A."/>
            <person name="Chen C."/>
            <person name="Yan M."/>
            <person name="Daum C."/>
            <person name="Ng V."/>
            <person name="Clum A."/>
            <person name="Steindorff A."/>
            <person name="Ohm R.A."/>
            <person name="Martin F."/>
            <person name="Silar P."/>
            <person name="Natvig D.O."/>
            <person name="Lalanne C."/>
            <person name="Gautier V."/>
            <person name="Ament-Velasquez S.L."/>
            <person name="Kruys A."/>
            <person name="Hutchinson M.I."/>
            <person name="Powell A.J."/>
            <person name="Barry K."/>
            <person name="Miller A.N."/>
            <person name="Grigoriev I.V."/>
            <person name="Debuchy R."/>
            <person name="Gladieux P."/>
            <person name="Hiltunen Thoren M."/>
            <person name="Johannesson H."/>
        </authorList>
    </citation>
    <scope>NUCLEOTIDE SEQUENCE</scope>
    <source>
        <strain evidence="2">PSN293</strain>
    </source>
</reference>
<organism evidence="2 3">
    <name type="scientific">Rhypophila decipiens</name>
    <dbReference type="NCBI Taxonomy" id="261697"/>
    <lineage>
        <taxon>Eukaryota</taxon>
        <taxon>Fungi</taxon>
        <taxon>Dikarya</taxon>
        <taxon>Ascomycota</taxon>
        <taxon>Pezizomycotina</taxon>
        <taxon>Sordariomycetes</taxon>
        <taxon>Sordariomycetidae</taxon>
        <taxon>Sordariales</taxon>
        <taxon>Naviculisporaceae</taxon>
        <taxon>Rhypophila</taxon>
    </lineage>
</organism>
<feature type="region of interest" description="Disordered" evidence="1">
    <location>
        <begin position="20"/>
        <end position="57"/>
    </location>
</feature>
<accession>A0AAN7B2Z1</accession>
<protein>
    <submittedName>
        <fullName evidence="2">Uncharacterized protein</fullName>
    </submittedName>
</protein>
<gene>
    <name evidence="2" type="ORF">QBC37DRAFT_405374</name>
</gene>
<evidence type="ECO:0000313" key="2">
    <source>
        <dbReference type="EMBL" id="KAK4208359.1"/>
    </source>
</evidence>
<feature type="region of interest" description="Disordered" evidence="1">
    <location>
        <begin position="113"/>
        <end position="160"/>
    </location>
</feature>
<sequence length="425" mass="45888">MAPTGVKIKAKKEGRELTLSHDYQQGKGTKKAHPEVTSIRTGPAQDPTSFNQLNSCDRTKKTRGIHRAGYISPNFMIYAHGWLPVPLTYLGSLYISSSLLSCPKSWQRDTVPSCRHTGMGQASKDEDGGCTKILSRLPNPRMSSGKGSSKQTPRGSGRGKYRTWVSGALAEVAPRHKAIKARGHGSILSKKTPENIMKVLAMADLVKGKKKFGPGNGGTRAKTGADYVWRAAKRKLSSLGNLDAPDFPINKTQTPELSGGVRSSSAFAKNISDTETPAGPTVYGDGTVAQDDKLTENGVPGPEKWRSNLTLDYPRCGRCVSVLCAPSCGYATPESAMVSASLRSKPGQGEGKGRDPGCELMLCTQIAPGGNGNVEKRNICDGDWEQPAFGHQQDRTVIPVTRNKRDTGWRRTKPVLWYGPWAPIP</sequence>
<feature type="compositionally biased region" description="Polar residues" evidence="1">
    <location>
        <begin position="46"/>
        <end position="56"/>
    </location>
</feature>
<feature type="compositionally biased region" description="Polar residues" evidence="1">
    <location>
        <begin position="141"/>
        <end position="154"/>
    </location>
</feature>
<reference evidence="2" key="2">
    <citation type="submission" date="2023-05" db="EMBL/GenBank/DDBJ databases">
        <authorList>
            <consortium name="Lawrence Berkeley National Laboratory"/>
            <person name="Steindorff A."/>
            <person name="Hensen N."/>
            <person name="Bonometti L."/>
            <person name="Westerberg I."/>
            <person name="Brannstrom I.O."/>
            <person name="Guillou S."/>
            <person name="Cros-Aarteil S."/>
            <person name="Calhoun S."/>
            <person name="Haridas S."/>
            <person name="Kuo A."/>
            <person name="Mondo S."/>
            <person name="Pangilinan J."/>
            <person name="Riley R."/>
            <person name="Labutti K."/>
            <person name="Andreopoulos B."/>
            <person name="Lipzen A."/>
            <person name="Chen C."/>
            <person name="Yanf M."/>
            <person name="Daum C."/>
            <person name="Ng V."/>
            <person name="Clum A."/>
            <person name="Ohm R."/>
            <person name="Martin F."/>
            <person name="Silar P."/>
            <person name="Natvig D."/>
            <person name="Lalanne C."/>
            <person name="Gautier V."/>
            <person name="Ament-Velasquez S.L."/>
            <person name="Kruys A."/>
            <person name="Hutchinson M.I."/>
            <person name="Powell A.J."/>
            <person name="Barry K."/>
            <person name="Miller A.N."/>
            <person name="Grigoriev I.V."/>
            <person name="Debuchy R."/>
            <person name="Gladieux P."/>
            <person name="Thoren M.H."/>
            <person name="Johannesson H."/>
        </authorList>
    </citation>
    <scope>NUCLEOTIDE SEQUENCE</scope>
    <source>
        <strain evidence="2">PSN293</strain>
    </source>
</reference>
<dbReference type="Proteomes" id="UP001301769">
    <property type="component" value="Unassembled WGS sequence"/>
</dbReference>
<comment type="caution">
    <text evidence="2">The sequence shown here is derived from an EMBL/GenBank/DDBJ whole genome shotgun (WGS) entry which is preliminary data.</text>
</comment>
<evidence type="ECO:0000313" key="3">
    <source>
        <dbReference type="Proteomes" id="UP001301769"/>
    </source>
</evidence>
<proteinExistence type="predicted"/>
<dbReference type="AlphaFoldDB" id="A0AAN7B2Z1"/>
<keyword evidence="3" id="KW-1185">Reference proteome</keyword>
<evidence type="ECO:0000256" key="1">
    <source>
        <dbReference type="SAM" id="MobiDB-lite"/>
    </source>
</evidence>
<name>A0AAN7B2Z1_9PEZI</name>
<dbReference type="EMBL" id="MU858247">
    <property type="protein sequence ID" value="KAK4208359.1"/>
    <property type="molecule type" value="Genomic_DNA"/>
</dbReference>